<protein>
    <recommendedName>
        <fullName evidence="4">Uma2 family endonuclease</fullName>
    </recommendedName>
</protein>
<organism evidence="2 3">
    <name type="scientific">Microcystis aeruginosa Ma_QC_Ch_20071001_S25D</name>
    <dbReference type="NCBI Taxonomy" id="2486250"/>
    <lineage>
        <taxon>Bacteria</taxon>
        <taxon>Bacillati</taxon>
        <taxon>Cyanobacteriota</taxon>
        <taxon>Cyanophyceae</taxon>
        <taxon>Oscillatoriophycideae</taxon>
        <taxon>Chroococcales</taxon>
        <taxon>Microcystaceae</taxon>
        <taxon>Microcystis</taxon>
    </lineage>
</organism>
<dbReference type="Proteomes" id="UP000316958">
    <property type="component" value="Unassembled WGS sequence"/>
</dbReference>
<gene>
    <name evidence="2" type="ORF">EWV57_06425</name>
</gene>
<dbReference type="PANTHER" id="PTHR33352">
    <property type="entry name" value="SLR1095 PROTEIN"/>
    <property type="match status" value="1"/>
</dbReference>
<proteinExistence type="predicted"/>
<dbReference type="PANTHER" id="PTHR33352:SF3">
    <property type="entry name" value="SLR1612 PROTEIN"/>
    <property type="match status" value="1"/>
</dbReference>
<dbReference type="AlphaFoldDB" id="A0A552FZJ7"/>
<name>A0A552FZJ7_MICAE</name>
<sequence length="103" mass="12265">QKPNENNRYWIAEINLFLGVWQGKKAEVTAYWLRWWDKSGNLLLWGSELVEQERQLAEQEKLRAEQEKLRAEQEKLRAEQEKQRAERLAAKLRSLGVDIDDSL</sequence>
<dbReference type="EMBL" id="SFBE01000109">
    <property type="protein sequence ID" value="TRU52067.1"/>
    <property type="molecule type" value="Genomic_DNA"/>
</dbReference>
<reference evidence="2 3" key="1">
    <citation type="submission" date="2019-01" db="EMBL/GenBank/DDBJ databases">
        <title>Coherence of Microcystis species and biogeography revealed through population genomics.</title>
        <authorList>
            <person name="Perez-Carrascal O.M."/>
            <person name="Terrat Y."/>
            <person name="Giani A."/>
            <person name="Fortin N."/>
            <person name="Tromas N."/>
            <person name="Shapiro B.J."/>
        </authorList>
    </citation>
    <scope>NUCLEOTIDE SEQUENCE [LARGE SCALE GENOMIC DNA]</scope>
    <source>
        <strain evidence="2">Ma_QC_Ch_20071001_S25D</strain>
    </source>
</reference>
<evidence type="ECO:0000256" key="1">
    <source>
        <dbReference type="SAM" id="Coils"/>
    </source>
</evidence>
<evidence type="ECO:0008006" key="4">
    <source>
        <dbReference type="Google" id="ProtNLM"/>
    </source>
</evidence>
<evidence type="ECO:0000313" key="2">
    <source>
        <dbReference type="EMBL" id="TRU52067.1"/>
    </source>
</evidence>
<comment type="caution">
    <text evidence="2">The sequence shown here is derived from an EMBL/GenBank/DDBJ whole genome shotgun (WGS) entry which is preliminary data.</text>
</comment>
<accession>A0A552FZJ7</accession>
<evidence type="ECO:0000313" key="3">
    <source>
        <dbReference type="Proteomes" id="UP000316958"/>
    </source>
</evidence>
<feature type="coiled-coil region" evidence="1">
    <location>
        <begin position="47"/>
        <end position="98"/>
    </location>
</feature>
<keyword evidence="1" id="KW-0175">Coiled coil</keyword>
<feature type="non-terminal residue" evidence="2">
    <location>
        <position position="1"/>
    </location>
</feature>